<dbReference type="OrthoDB" id="9801717at2"/>
<dbReference type="GO" id="GO:0003677">
    <property type="term" value="F:DNA binding"/>
    <property type="evidence" value="ECO:0007669"/>
    <property type="project" value="UniProtKB-UniRule"/>
</dbReference>
<organism evidence="12 13">
    <name type="scientific">Halpernia humi</name>
    <dbReference type="NCBI Taxonomy" id="493375"/>
    <lineage>
        <taxon>Bacteria</taxon>
        <taxon>Pseudomonadati</taxon>
        <taxon>Bacteroidota</taxon>
        <taxon>Flavobacteriia</taxon>
        <taxon>Flavobacteriales</taxon>
        <taxon>Weeksellaceae</taxon>
        <taxon>Chryseobacterium group</taxon>
        <taxon>Halpernia</taxon>
    </lineage>
</organism>
<feature type="domain" description="Core-binding (CB)" evidence="11">
    <location>
        <begin position="1"/>
        <end position="83"/>
    </location>
</feature>
<keyword evidence="6 9" id="KW-0238">DNA-binding</keyword>
<dbReference type="InterPro" id="IPR002104">
    <property type="entry name" value="Integrase_catalytic"/>
</dbReference>
<dbReference type="InterPro" id="IPR050090">
    <property type="entry name" value="Tyrosine_recombinase_XerCD"/>
</dbReference>
<keyword evidence="4" id="KW-0159">Chromosome partition</keyword>
<dbReference type="Pfam" id="PF02899">
    <property type="entry name" value="Phage_int_SAM_1"/>
    <property type="match status" value="1"/>
</dbReference>
<dbReference type="GO" id="GO:0006310">
    <property type="term" value="P:DNA recombination"/>
    <property type="evidence" value="ECO:0007669"/>
    <property type="project" value="UniProtKB-KW"/>
</dbReference>
<evidence type="ECO:0000256" key="4">
    <source>
        <dbReference type="ARBA" id="ARBA00022829"/>
    </source>
</evidence>
<dbReference type="PANTHER" id="PTHR30349">
    <property type="entry name" value="PHAGE INTEGRASE-RELATED"/>
    <property type="match status" value="1"/>
</dbReference>
<evidence type="ECO:0000256" key="9">
    <source>
        <dbReference type="PROSITE-ProRule" id="PRU01248"/>
    </source>
</evidence>
<evidence type="ECO:0000256" key="8">
    <source>
        <dbReference type="ARBA" id="ARBA00023306"/>
    </source>
</evidence>
<dbReference type="RefSeq" id="WP_103913845.1">
    <property type="nucleotide sequence ID" value="NZ_FNUS01000004.1"/>
</dbReference>
<dbReference type="InterPro" id="IPR044068">
    <property type="entry name" value="CB"/>
</dbReference>
<dbReference type="InterPro" id="IPR013762">
    <property type="entry name" value="Integrase-like_cat_sf"/>
</dbReference>
<keyword evidence="5" id="KW-0229">DNA integration</keyword>
<dbReference type="InterPro" id="IPR004107">
    <property type="entry name" value="Integrase_SAM-like_N"/>
</dbReference>
<evidence type="ECO:0000313" key="12">
    <source>
        <dbReference type="EMBL" id="SEG28343.1"/>
    </source>
</evidence>
<keyword evidence="13" id="KW-1185">Reference proteome</keyword>
<keyword evidence="7" id="KW-0233">DNA recombination</keyword>
<dbReference type="GO" id="GO:0007059">
    <property type="term" value="P:chromosome segregation"/>
    <property type="evidence" value="ECO:0007669"/>
    <property type="project" value="UniProtKB-KW"/>
</dbReference>
<dbReference type="Pfam" id="PF00589">
    <property type="entry name" value="Phage_integrase"/>
    <property type="match status" value="1"/>
</dbReference>
<evidence type="ECO:0000259" key="11">
    <source>
        <dbReference type="PROSITE" id="PS51900"/>
    </source>
</evidence>
<evidence type="ECO:0000256" key="2">
    <source>
        <dbReference type="ARBA" id="ARBA00022490"/>
    </source>
</evidence>
<dbReference type="PANTHER" id="PTHR30349:SF77">
    <property type="entry name" value="TYROSINE RECOMBINASE XERC"/>
    <property type="match status" value="1"/>
</dbReference>
<dbReference type="GO" id="GO:0005737">
    <property type="term" value="C:cytoplasm"/>
    <property type="evidence" value="ECO:0007669"/>
    <property type="project" value="UniProtKB-SubCell"/>
</dbReference>
<protein>
    <submittedName>
        <fullName evidence="12">Integrase/recombinase XerC</fullName>
    </submittedName>
</protein>
<dbReference type="Gene3D" id="1.10.150.130">
    <property type="match status" value="1"/>
</dbReference>
<gene>
    <name evidence="12" type="ORF">SAMN05421847_1893</name>
</gene>
<evidence type="ECO:0000259" key="10">
    <source>
        <dbReference type="PROSITE" id="PS51898"/>
    </source>
</evidence>
<dbReference type="PROSITE" id="PS51900">
    <property type="entry name" value="CB"/>
    <property type="match status" value="1"/>
</dbReference>
<dbReference type="GO" id="GO:0051301">
    <property type="term" value="P:cell division"/>
    <property type="evidence" value="ECO:0007669"/>
    <property type="project" value="UniProtKB-KW"/>
</dbReference>
<keyword evidence="8" id="KW-0131">Cell cycle</keyword>
<comment type="subcellular location">
    <subcellularLocation>
        <location evidence="1">Cytoplasm</location>
    </subcellularLocation>
</comment>
<evidence type="ECO:0000313" key="13">
    <source>
        <dbReference type="Proteomes" id="UP000236738"/>
    </source>
</evidence>
<feature type="domain" description="Tyr recombinase" evidence="10">
    <location>
        <begin position="97"/>
        <end position="283"/>
    </location>
</feature>
<name>A0A1H5YVQ4_9FLAO</name>
<evidence type="ECO:0000256" key="3">
    <source>
        <dbReference type="ARBA" id="ARBA00022618"/>
    </source>
</evidence>
<evidence type="ECO:0000256" key="7">
    <source>
        <dbReference type="ARBA" id="ARBA00023172"/>
    </source>
</evidence>
<evidence type="ECO:0000256" key="1">
    <source>
        <dbReference type="ARBA" id="ARBA00004496"/>
    </source>
</evidence>
<evidence type="ECO:0000256" key="6">
    <source>
        <dbReference type="ARBA" id="ARBA00023125"/>
    </source>
</evidence>
<dbReference type="AlphaFoldDB" id="A0A1H5YVQ4"/>
<dbReference type="SUPFAM" id="SSF56349">
    <property type="entry name" value="DNA breaking-rejoining enzymes"/>
    <property type="match status" value="1"/>
</dbReference>
<sequence length="294" mass="33758">MIQKFLDYLLVEKRYSPLTVKSYAKDLADFQTFILKTENSENLLEVSKKVVRNFVVELSSQNYSKRSINRKISALKSLYLFLLKVGDISINPMESISLLKFYPEKQIPMSLEEMENLEKVFGKSQDLLKECIVELLYQTGIRKAELCNLLLKNVDFNKGEILVSGKGNKIRIVPISEKLGNKLRHYLEAERKALIDSEMYFFVSKKGKKLNEKFVYSVVNFYLGLVTLKKKKSPHILRHTFATQVLENGAEISKVKKILGHSSLASTQVYTSANIEQLKKVLNASHPRAKKQDK</sequence>
<keyword evidence="3" id="KW-0132">Cell division</keyword>
<proteinExistence type="predicted"/>
<evidence type="ECO:0000256" key="5">
    <source>
        <dbReference type="ARBA" id="ARBA00022908"/>
    </source>
</evidence>
<accession>A0A1H5YVQ4</accession>
<dbReference type="Proteomes" id="UP000236738">
    <property type="component" value="Unassembled WGS sequence"/>
</dbReference>
<dbReference type="EMBL" id="FNUS01000004">
    <property type="protein sequence ID" value="SEG28343.1"/>
    <property type="molecule type" value="Genomic_DNA"/>
</dbReference>
<dbReference type="Gene3D" id="1.10.443.10">
    <property type="entry name" value="Intergrase catalytic core"/>
    <property type="match status" value="1"/>
</dbReference>
<dbReference type="GO" id="GO:0015074">
    <property type="term" value="P:DNA integration"/>
    <property type="evidence" value="ECO:0007669"/>
    <property type="project" value="UniProtKB-KW"/>
</dbReference>
<reference evidence="13" key="1">
    <citation type="submission" date="2016-10" db="EMBL/GenBank/DDBJ databases">
        <authorList>
            <person name="Varghese N."/>
            <person name="Submissions S."/>
        </authorList>
    </citation>
    <scope>NUCLEOTIDE SEQUENCE [LARGE SCALE GENOMIC DNA]</scope>
    <source>
        <strain evidence="13">DSM 21580</strain>
    </source>
</reference>
<keyword evidence="2" id="KW-0963">Cytoplasm</keyword>
<dbReference type="PROSITE" id="PS51898">
    <property type="entry name" value="TYR_RECOMBINASE"/>
    <property type="match status" value="1"/>
</dbReference>
<dbReference type="InterPro" id="IPR011010">
    <property type="entry name" value="DNA_brk_join_enz"/>
</dbReference>
<dbReference type="InterPro" id="IPR010998">
    <property type="entry name" value="Integrase_recombinase_N"/>
</dbReference>